<keyword evidence="1" id="KW-0472">Membrane</keyword>
<feature type="transmembrane region" description="Helical" evidence="1">
    <location>
        <begin position="894"/>
        <end position="914"/>
    </location>
</feature>
<dbReference type="SUPFAM" id="SSF82693">
    <property type="entry name" value="Multidrug efflux transporter AcrB pore domain, PN1, PN2, PC1 and PC2 subdomains"/>
    <property type="match status" value="2"/>
</dbReference>
<dbReference type="Gene3D" id="3.30.70.1440">
    <property type="entry name" value="Multidrug efflux transporter AcrB pore domain"/>
    <property type="match status" value="1"/>
</dbReference>
<feature type="transmembrane region" description="Helical" evidence="1">
    <location>
        <begin position="868"/>
        <end position="887"/>
    </location>
</feature>
<dbReference type="OrthoDB" id="9757876at2"/>
<name>A0A2R4W1N4_THEAF</name>
<organism evidence="2 3">
    <name type="scientific">Thermodesulfobium acidiphilum</name>
    <dbReference type="NCBI Taxonomy" id="1794699"/>
    <lineage>
        <taxon>Bacteria</taxon>
        <taxon>Pseudomonadati</taxon>
        <taxon>Thermodesulfobiota</taxon>
        <taxon>Thermodesulfobiia</taxon>
        <taxon>Thermodesulfobiales</taxon>
        <taxon>Thermodesulfobiaceae</taxon>
        <taxon>Thermodesulfobium</taxon>
    </lineage>
</organism>
<dbReference type="InterPro" id="IPR027463">
    <property type="entry name" value="AcrB_DN_DC_subdom"/>
</dbReference>
<feature type="transmembrane region" description="Helical" evidence="1">
    <location>
        <begin position="426"/>
        <end position="447"/>
    </location>
</feature>
<evidence type="ECO:0000256" key="1">
    <source>
        <dbReference type="SAM" id="Phobius"/>
    </source>
</evidence>
<dbReference type="AlphaFoldDB" id="A0A2R4W1N4"/>
<reference evidence="2 3" key="1">
    <citation type="submission" date="2017-04" db="EMBL/GenBank/DDBJ databases">
        <title>Genomic insights into metabolism of Thermodesulfobium acidiphilum.</title>
        <authorList>
            <person name="Toshchakov S.V."/>
            <person name="Frolov E.N."/>
            <person name="Kublanov I.V."/>
            <person name="Samarov N.I."/>
            <person name="Novikov A."/>
            <person name="Lebedinsky A.V."/>
            <person name="Bonch-Osmolovskaya E.A."/>
            <person name="Chernyh N.A."/>
        </authorList>
    </citation>
    <scope>NUCLEOTIDE SEQUENCE [LARGE SCALE GENOMIC DNA]</scope>
    <source>
        <strain evidence="2 3">3127-1</strain>
    </source>
</reference>
<evidence type="ECO:0000313" key="2">
    <source>
        <dbReference type="EMBL" id="AWB10622.1"/>
    </source>
</evidence>
<dbReference type="InterPro" id="IPR001036">
    <property type="entry name" value="Acrflvin-R"/>
</dbReference>
<protein>
    <submittedName>
        <fullName evidence="2">Multidrug efflux pump subunit AcrB</fullName>
    </submittedName>
</protein>
<feature type="transmembrane region" description="Helical" evidence="1">
    <location>
        <begin position="995"/>
        <end position="1023"/>
    </location>
</feature>
<dbReference type="Pfam" id="PF00873">
    <property type="entry name" value="ACR_tran"/>
    <property type="match status" value="1"/>
</dbReference>
<accession>A0A2R4W1N4</accession>
<evidence type="ECO:0000313" key="3">
    <source>
        <dbReference type="Proteomes" id="UP000244792"/>
    </source>
</evidence>
<keyword evidence="1" id="KW-1133">Transmembrane helix</keyword>
<keyword evidence="1" id="KW-0812">Transmembrane</keyword>
<proteinExistence type="predicted"/>
<dbReference type="Proteomes" id="UP000244792">
    <property type="component" value="Chromosome"/>
</dbReference>
<dbReference type="EMBL" id="CP020921">
    <property type="protein sequence ID" value="AWB10622.1"/>
    <property type="molecule type" value="Genomic_DNA"/>
</dbReference>
<dbReference type="GO" id="GO:0005886">
    <property type="term" value="C:plasma membrane"/>
    <property type="evidence" value="ECO:0007669"/>
    <property type="project" value="TreeGrafter"/>
</dbReference>
<feature type="transmembrane region" description="Helical" evidence="1">
    <location>
        <begin position="12"/>
        <end position="30"/>
    </location>
</feature>
<dbReference type="SUPFAM" id="SSF82866">
    <property type="entry name" value="Multidrug efflux transporter AcrB transmembrane domain"/>
    <property type="match status" value="2"/>
</dbReference>
<feature type="transmembrane region" description="Helical" evidence="1">
    <location>
        <begin position="920"/>
        <end position="941"/>
    </location>
</feature>
<dbReference type="KEGG" id="taci:TDSAC_1281"/>
<dbReference type="Gene3D" id="1.20.1640.10">
    <property type="entry name" value="Multidrug efflux transporter AcrB transmembrane domain"/>
    <property type="match status" value="2"/>
</dbReference>
<dbReference type="SUPFAM" id="SSF82714">
    <property type="entry name" value="Multidrug efflux transporter AcrB TolC docking domain, DN and DC subdomains"/>
    <property type="match status" value="1"/>
</dbReference>
<feature type="transmembrane region" description="Helical" evidence="1">
    <location>
        <begin position="332"/>
        <end position="348"/>
    </location>
</feature>
<keyword evidence="3" id="KW-1185">Reference proteome</keyword>
<dbReference type="Gene3D" id="3.30.2090.10">
    <property type="entry name" value="Multidrug efflux transporter AcrB TolC docking domain, DN and DC subdomains"/>
    <property type="match status" value="2"/>
</dbReference>
<dbReference type="Gene3D" id="3.30.70.1320">
    <property type="entry name" value="Multidrug efflux transporter AcrB pore domain like"/>
    <property type="match status" value="1"/>
</dbReference>
<dbReference type="PANTHER" id="PTHR32063:SF0">
    <property type="entry name" value="SWARMING MOTILITY PROTEIN SWRC"/>
    <property type="match status" value="1"/>
</dbReference>
<sequence length="1027" mass="113552">MLKWYITRPHFVFAILIAFLLLGVIGFFSMSRDLFPPADRPQIAVVVVEPGASARYVADHVSAVIERELYTLSNIRRVYSTSNDGFCTVTAEFHYGKNIGEAKTDVQNGLSKIANLLPSDIQTPQIYEVTSYSPPVIVLSISPKEGSNLSMPDVRYIAENQIKDEILRTGKVANVDVFGGYQKDIEIKFNNAKLASLGLSVQDVVNTIQKSNKDIPLGIIMNPNSQYTFKVLTEATNLDMIRNFQITPGVKLQDVATVDYGYPPPTSFYHGNGHQAIAVAVQRPYGGAVMTTINAVENILPKLRAQFPQLNIQVADTQKELVQLSNDNMFEALRDAIIFTAIIIFLFLADLRLTLISAISIPFVYLATIAIMWILNIGFNIVSLTGIILALGMLVDDAIVILENIERHHTQLKESPLDAAINGTKEVMLVVFGGTLATSVVLLPLMFVGGYPAQIFKPLAGTLLISLIVSYFVSITLIPILSIKMLKSESKKSKFETKINKIMDYWLNPFKQFYANAVKFLIDNKKMRIPLTLPLLPLLMFSIGVVIPTIGRDLMPPMDTGIVKANITFDSNTSILKVNQTLFTIEKYVKSLGDVEMMSDAIGSEPGVLTISAGPPQVAGMTIHFVNRFKRSATIWQLEDKIRNYIRTLPDVKYADVFDYGATPLSSIKATLDTTIYGDSVESVNRAGNVVMQAMKNVKGLKSYSKNWDMDNLEYVFKIDHLKTAYYQTTPYDVASQLSAGIQGATASIFTVPNETGYLIKVILPTSSREYVKSLKSFLIKTPKGFIPLESFGTLSTIYEPTIITREAMKYTQDVMGYRSTFPVTHIMESFTPALQKAIKDNKGKITSNVELKQSGDITTMMDSMGRMLKAILVGFILLYLVLVPIFRSWLNPLAIMAAIPLSIIGGAWSLLIADKTMCLPAIMGFVLLSGIIVKNSILIIDFIKTYLDNGYGIEEAVLQSIHIRTRPVMMTALGTAVGMIPIAMQWAIGLERLSPLAVVAIGGLIFGTFLSLIYVPFFSYFLTKKG</sequence>
<dbReference type="PRINTS" id="PR00702">
    <property type="entry name" value="ACRIFLAVINRP"/>
</dbReference>
<dbReference type="Gene3D" id="3.30.70.1430">
    <property type="entry name" value="Multidrug efflux transporter AcrB pore domain"/>
    <property type="match status" value="2"/>
</dbReference>
<gene>
    <name evidence="2" type="ORF">TDSAC_1281</name>
</gene>
<feature type="transmembrane region" description="Helical" evidence="1">
    <location>
        <begin position="529"/>
        <end position="550"/>
    </location>
</feature>
<dbReference type="PANTHER" id="PTHR32063">
    <property type="match status" value="1"/>
</dbReference>
<feature type="transmembrane region" description="Helical" evidence="1">
    <location>
        <begin position="459"/>
        <end position="483"/>
    </location>
</feature>
<feature type="transmembrane region" description="Helical" evidence="1">
    <location>
        <begin position="969"/>
        <end position="989"/>
    </location>
</feature>
<dbReference type="RefSeq" id="WP_108309412.1">
    <property type="nucleotide sequence ID" value="NZ_CP020921.1"/>
</dbReference>
<dbReference type="GO" id="GO:0042910">
    <property type="term" value="F:xenobiotic transmembrane transporter activity"/>
    <property type="evidence" value="ECO:0007669"/>
    <property type="project" value="TreeGrafter"/>
</dbReference>